<dbReference type="AlphaFoldDB" id="L5L389"/>
<dbReference type="EMBL" id="KB030347">
    <property type="protein sequence ID" value="ELK18107.1"/>
    <property type="molecule type" value="Genomic_DNA"/>
</dbReference>
<keyword evidence="3" id="KW-1133">Transmembrane helix</keyword>
<dbReference type="STRING" id="9402.L5L389"/>
<evidence type="ECO:0000256" key="3">
    <source>
        <dbReference type="SAM" id="Phobius"/>
    </source>
</evidence>
<proteinExistence type="predicted"/>
<gene>
    <name evidence="5" type="ORF">PAL_GLEAN10006563</name>
</gene>
<dbReference type="Proteomes" id="UP000010552">
    <property type="component" value="Unassembled WGS sequence"/>
</dbReference>
<feature type="region of interest" description="Disordered" evidence="2">
    <location>
        <begin position="123"/>
        <end position="142"/>
    </location>
</feature>
<keyword evidence="6" id="KW-1185">Reference proteome</keyword>
<evidence type="ECO:0000313" key="5">
    <source>
        <dbReference type="EMBL" id="ELK18107.1"/>
    </source>
</evidence>
<evidence type="ECO:0000256" key="2">
    <source>
        <dbReference type="SAM" id="MobiDB-lite"/>
    </source>
</evidence>
<protein>
    <submittedName>
        <fullName evidence="5">Mucin-13</fullName>
    </submittedName>
</protein>
<name>L5L389_PTEAL</name>
<feature type="transmembrane region" description="Helical" evidence="3">
    <location>
        <begin position="293"/>
        <end position="316"/>
    </location>
</feature>
<comment type="caution">
    <text evidence="1">Lacks conserved residue(s) required for the propagation of feature annotation.</text>
</comment>
<evidence type="ECO:0000256" key="1">
    <source>
        <dbReference type="PROSITE-ProRule" id="PRU00076"/>
    </source>
</evidence>
<keyword evidence="3" id="KW-0812">Transmembrane</keyword>
<feature type="domain" description="EGF-like" evidence="4">
    <location>
        <begin position="179"/>
        <end position="217"/>
    </location>
</feature>
<dbReference type="InParanoid" id="L5L389"/>
<reference evidence="6" key="1">
    <citation type="journal article" date="2013" name="Science">
        <title>Comparative analysis of bat genomes provides insight into the evolution of flight and immunity.</title>
        <authorList>
            <person name="Zhang G."/>
            <person name="Cowled C."/>
            <person name="Shi Z."/>
            <person name="Huang Z."/>
            <person name="Bishop-Lilly K.A."/>
            <person name="Fang X."/>
            <person name="Wynne J.W."/>
            <person name="Xiong Z."/>
            <person name="Baker M.L."/>
            <person name="Zhao W."/>
            <person name="Tachedjian M."/>
            <person name="Zhu Y."/>
            <person name="Zhou P."/>
            <person name="Jiang X."/>
            <person name="Ng J."/>
            <person name="Yang L."/>
            <person name="Wu L."/>
            <person name="Xiao J."/>
            <person name="Feng Y."/>
            <person name="Chen Y."/>
            <person name="Sun X."/>
            <person name="Zhang Y."/>
            <person name="Marsh G.A."/>
            <person name="Crameri G."/>
            <person name="Broder C.C."/>
            <person name="Frey K.G."/>
            <person name="Wang L.F."/>
            <person name="Wang J."/>
        </authorList>
    </citation>
    <scope>NUCLEOTIDE SEQUENCE [LARGE SCALE GENOMIC DNA]</scope>
</reference>
<keyword evidence="1" id="KW-0245">EGF-like domain</keyword>
<sequence>MPIFCIDLGTFKEEKYVASESVDSNSSARLNLPTVPPCLTFLAILHHPVHFTSTASKDSNIMAQSDNSAAANNSATMTTPISTIVSATNTSNITSNPVTSSSVMSTKYQSTAIIQTTVITANTSSSSNDSSTTVPSVTTQSNDVSSSITVTISDSPGTVPSVTFSSVTSSKTSNPNPDNTTGCEEDSCSGGASCVSLNNTSFCLCVDGYYYNSSTCNKETTKEDETSVSATIDNAIKGNSVGITKYDGKSLCDFYGCVEADEKDDCSDGLLCTCKEGLERPNPQIALCVDFQLILIIVGIVAGGLILAMMIALFLVRQPVERQISPFLCSTPPPPPPAQTLKRLDGFLKP</sequence>
<dbReference type="PROSITE" id="PS01186">
    <property type="entry name" value="EGF_2"/>
    <property type="match status" value="1"/>
</dbReference>
<dbReference type="PROSITE" id="PS50026">
    <property type="entry name" value="EGF_3"/>
    <property type="match status" value="1"/>
</dbReference>
<feature type="region of interest" description="Disordered" evidence="2">
    <location>
        <begin position="160"/>
        <end position="182"/>
    </location>
</feature>
<keyword evidence="3" id="KW-0472">Membrane</keyword>
<feature type="compositionally biased region" description="Low complexity" evidence="2">
    <location>
        <begin position="160"/>
        <end position="177"/>
    </location>
</feature>
<dbReference type="InterPro" id="IPR000742">
    <property type="entry name" value="EGF"/>
</dbReference>
<evidence type="ECO:0000259" key="4">
    <source>
        <dbReference type="PROSITE" id="PS50026"/>
    </source>
</evidence>
<organism evidence="5 6">
    <name type="scientific">Pteropus alecto</name>
    <name type="common">Black flying fox</name>
    <dbReference type="NCBI Taxonomy" id="9402"/>
    <lineage>
        <taxon>Eukaryota</taxon>
        <taxon>Metazoa</taxon>
        <taxon>Chordata</taxon>
        <taxon>Craniata</taxon>
        <taxon>Vertebrata</taxon>
        <taxon>Euteleostomi</taxon>
        <taxon>Mammalia</taxon>
        <taxon>Eutheria</taxon>
        <taxon>Laurasiatheria</taxon>
        <taxon>Chiroptera</taxon>
        <taxon>Yinpterochiroptera</taxon>
        <taxon>Pteropodoidea</taxon>
        <taxon>Pteropodidae</taxon>
        <taxon>Pteropodinae</taxon>
        <taxon>Pteropus</taxon>
    </lineage>
</organism>
<accession>L5L389</accession>
<evidence type="ECO:0000313" key="6">
    <source>
        <dbReference type="Proteomes" id="UP000010552"/>
    </source>
</evidence>